<evidence type="ECO:0000256" key="1">
    <source>
        <dbReference type="SAM" id="MobiDB-lite"/>
    </source>
</evidence>
<dbReference type="STRING" id="1396821.SAMN05444515_10782"/>
<dbReference type="EMBL" id="FOAA01000007">
    <property type="protein sequence ID" value="SEK96263.1"/>
    <property type="molecule type" value="Genomic_DNA"/>
</dbReference>
<name>A0A1H7LB94_9GAMM</name>
<dbReference type="RefSeq" id="WP_090253068.1">
    <property type="nucleotide sequence ID" value="NZ_FOAA01000007.1"/>
</dbReference>
<keyword evidence="3" id="KW-1185">Reference proteome</keyword>
<feature type="region of interest" description="Disordered" evidence="1">
    <location>
        <begin position="1"/>
        <end position="25"/>
    </location>
</feature>
<feature type="compositionally biased region" description="Basic and acidic residues" evidence="1">
    <location>
        <begin position="12"/>
        <end position="25"/>
    </location>
</feature>
<proteinExistence type="predicted"/>
<evidence type="ECO:0000313" key="2">
    <source>
        <dbReference type="EMBL" id="SEK96263.1"/>
    </source>
</evidence>
<dbReference type="AlphaFoldDB" id="A0A1H7LB94"/>
<dbReference type="Pfam" id="PF14384">
    <property type="entry name" value="BrnA_antitoxin"/>
    <property type="match status" value="1"/>
</dbReference>
<dbReference type="OrthoDB" id="9796641at2"/>
<feature type="compositionally biased region" description="Acidic residues" evidence="1">
    <location>
        <begin position="1"/>
        <end position="11"/>
    </location>
</feature>
<sequence>MKTPLTDEDGEVRELTDDDVSRMRPLREALPEALQRSIGQRGRQRRPAKVKTSIRLSPEVVEHFRAEGHGWQSRIDQALKQYIQEHGQGKNRP</sequence>
<reference evidence="3" key="1">
    <citation type="submission" date="2016-10" db="EMBL/GenBank/DDBJ databases">
        <authorList>
            <person name="Varghese N."/>
            <person name="Submissions S."/>
        </authorList>
    </citation>
    <scope>NUCLEOTIDE SEQUENCE [LARGE SCALE GENOMIC DNA]</scope>
    <source>
        <strain evidence="3">DSM 241</strain>
    </source>
</reference>
<gene>
    <name evidence="2" type="ORF">SAMN05444515_10782</name>
</gene>
<accession>A0A1H7LB94</accession>
<dbReference type="Proteomes" id="UP000199256">
    <property type="component" value="Unassembled WGS sequence"/>
</dbReference>
<protein>
    <submittedName>
        <fullName evidence="2">Uncharacterized conserved protein, DUF4415 family</fullName>
    </submittedName>
</protein>
<dbReference type="InterPro" id="IPR025528">
    <property type="entry name" value="BrnA_antitoxin"/>
</dbReference>
<organism evidence="2 3">
    <name type="scientific">Ectothiorhodospira marina</name>
    <dbReference type="NCBI Taxonomy" id="1396821"/>
    <lineage>
        <taxon>Bacteria</taxon>
        <taxon>Pseudomonadati</taxon>
        <taxon>Pseudomonadota</taxon>
        <taxon>Gammaproteobacteria</taxon>
        <taxon>Chromatiales</taxon>
        <taxon>Ectothiorhodospiraceae</taxon>
        <taxon>Ectothiorhodospira</taxon>
    </lineage>
</organism>
<evidence type="ECO:0000313" key="3">
    <source>
        <dbReference type="Proteomes" id="UP000199256"/>
    </source>
</evidence>